<keyword evidence="1" id="KW-0479">Metal-binding</keyword>
<dbReference type="PANTHER" id="PTHR46664">
    <property type="entry name" value="ATM INTERACTOR"/>
    <property type="match status" value="1"/>
</dbReference>
<dbReference type="AlphaFoldDB" id="A0AA85C0M3"/>
<dbReference type="InterPro" id="IPR013087">
    <property type="entry name" value="Znf_C2H2_type"/>
</dbReference>
<dbReference type="WBParaSite" id="SMTH1_9510.6">
    <property type="protein sequence ID" value="SMTH1_9510.6"/>
    <property type="gene ID" value="SMTH1_9510"/>
</dbReference>
<dbReference type="GO" id="GO:0005634">
    <property type="term" value="C:nucleus"/>
    <property type="evidence" value="ECO:0007669"/>
    <property type="project" value="TreeGrafter"/>
</dbReference>
<reference evidence="5" key="1">
    <citation type="submission" date="2023-11" db="UniProtKB">
        <authorList>
            <consortium name="WormBaseParasite"/>
        </authorList>
    </citation>
    <scope>IDENTIFICATION</scope>
</reference>
<evidence type="ECO:0000313" key="5">
    <source>
        <dbReference type="WBParaSite" id="SMTH1_9510.6"/>
    </source>
</evidence>
<keyword evidence="1" id="KW-0863">Zinc-finger</keyword>
<protein>
    <submittedName>
        <fullName evidence="5">ATM interactor</fullName>
    </submittedName>
</protein>
<dbReference type="PANTHER" id="PTHR46664:SF1">
    <property type="entry name" value="ATM INTERACTOR"/>
    <property type="match status" value="1"/>
</dbReference>
<dbReference type="GO" id="GO:0045944">
    <property type="term" value="P:positive regulation of transcription by RNA polymerase II"/>
    <property type="evidence" value="ECO:0007669"/>
    <property type="project" value="InterPro"/>
</dbReference>
<feature type="region of interest" description="Disordered" evidence="2">
    <location>
        <begin position="205"/>
        <end position="229"/>
    </location>
</feature>
<organism evidence="4 5">
    <name type="scientific">Schistosoma mattheei</name>
    <dbReference type="NCBI Taxonomy" id="31246"/>
    <lineage>
        <taxon>Eukaryota</taxon>
        <taxon>Metazoa</taxon>
        <taxon>Spiralia</taxon>
        <taxon>Lophotrochozoa</taxon>
        <taxon>Platyhelminthes</taxon>
        <taxon>Trematoda</taxon>
        <taxon>Digenea</taxon>
        <taxon>Strigeidida</taxon>
        <taxon>Schistosomatoidea</taxon>
        <taxon>Schistosomatidae</taxon>
        <taxon>Schistosoma</taxon>
    </lineage>
</organism>
<evidence type="ECO:0000256" key="1">
    <source>
        <dbReference type="PROSITE-ProRule" id="PRU00042"/>
    </source>
</evidence>
<proteinExistence type="predicted"/>
<sequence length="674" mass="75089">MLFVYRRSVQKQSWSLAIMGTCEVYRSFPSESKDNDQKVNNFPIRESSVLHVVISESELTELPLPTYVCELCGIKVKTKANLRAHQIKTHKIMKNAKDVAFYSKQRYNVSYIYHCPVATCKHNIGLGGGFSTYWRLKQHYQHVHMQKSYQCNKCKHFFPTPSYHAYHQKLCGATYSCSVCFRSYSSKKHLLQHYRRSGHSNTLSLNSIPKVENTPNRSPSKNTSIPSSYVARNPIPPSGSCGPLVLPLLILPVTVPNVSDVNVENLNSNVLGCLNMNFLYTSALSALRTLSTQIFPNPNVQVNLSESAINSSDTSVVLKPDLGNFCNLYAVPVSNSSLEASTQTEQLYTPITVSQPCSHTLQTHELVSVNTCTDEDDISSFIGGLFCNAAVEANLPHSSTVYDNYEVRQERKLSYETKQITLGPLNEHHPCSSLKPTKNSVQSSDYISLTGCSNNGVDQEIQARLLPLRENAAMQTDVMENLNAEIATHYPHSDHSTYFTPSRMLETPPPPMLQSTVSLGTHLSTACQTLHRLLNEAKISDNQSPLMEILNMDTTTDSGTRACVNVINYSGYDLPGSTDPMLQCSSTSIKNSVQTNTVPTSCDNSQYCNLNTVETTTQHDWSANVDFTHNQTQTIDEDIELWLNSVETQTNLALFDPSFFSDICVGVDDDFLQS</sequence>
<dbReference type="GO" id="GO:0008270">
    <property type="term" value="F:zinc ion binding"/>
    <property type="evidence" value="ECO:0007669"/>
    <property type="project" value="UniProtKB-KW"/>
</dbReference>
<dbReference type="GO" id="GO:0000976">
    <property type="term" value="F:transcription cis-regulatory region binding"/>
    <property type="evidence" value="ECO:0007669"/>
    <property type="project" value="InterPro"/>
</dbReference>
<accession>A0AA85C0M3</accession>
<dbReference type="Pfam" id="PF00096">
    <property type="entry name" value="zf-C2H2"/>
    <property type="match status" value="1"/>
</dbReference>
<feature type="domain" description="C2H2-type" evidence="3">
    <location>
        <begin position="67"/>
        <end position="95"/>
    </location>
</feature>
<dbReference type="Proteomes" id="UP000050791">
    <property type="component" value="Unassembled WGS sequence"/>
</dbReference>
<dbReference type="PROSITE" id="PS00028">
    <property type="entry name" value="ZINC_FINGER_C2H2_1"/>
    <property type="match status" value="2"/>
</dbReference>
<dbReference type="GO" id="GO:0000981">
    <property type="term" value="F:DNA-binding transcription factor activity, RNA polymerase II-specific"/>
    <property type="evidence" value="ECO:0007669"/>
    <property type="project" value="TreeGrafter"/>
</dbReference>
<dbReference type="InterPro" id="IPR055303">
    <property type="entry name" value="ATMIN"/>
</dbReference>
<feature type="compositionally biased region" description="Polar residues" evidence="2">
    <location>
        <begin position="205"/>
        <end position="227"/>
    </location>
</feature>
<evidence type="ECO:0000256" key="2">
    <source>
        <dbReference type="SAM" id="MobiDB-lite"/>
    </source>
</evidence>
<dbReference type="PROSITE" id="PS50157">
    <property type="entry name" value="ZINC_FINGER_C2H2_2"/>
    <property type="match status" value="2"/>
</dbReference>
<dbReference type="SMART" id="SM00355">
    <property type="entry name" value="ZnF_C2H2"/>
    <property type="match status" value="4"/>
</dbReference>
<feature type="domain" description="C2H2-type" evidence="3">
    <location>
        <begin position="175"/>
        <end position="204"/>
    </location>
</feature>
<evidence type="ECO:0000313" key="4">
    <source>
        <dbReference type="Proteomes" id="UP000050791"/>
    </source>
</evidence>
<evidence type="ECO:0000259" key="3">
    <source>
        <dbReference type="PROSITE" id="PS50157"/>
    </source>
</evidence>
<name>A0AA85C0M3_9TREM</name>
<keyword evidence="1" id="KW-0862">Zinc</keyword>